<feature type="domain" description="CRAL-TRIO" evidence="1">
    <location>
        <begin position="150"/>
        <end position="323"/>
    </location>
</feature>
<proteinExistence type="predicted"/>
<dbReference type="CDD" id="cd00170">
    <property type="entry name" value="SEC14"/>
    <property type="match status" value="1"/>
</dbReference>
<dbReference type="GO" id="GO:0016020">
    <property type="term" value="C:membrane"/>
    <property type="evidence" value="ECO:0007669"/>
    <property type="project" value="TreeGrafter"/>
</dbReference>
<name>A0A7S7REE8_CRYPV</name>
<dbReference type="EMBL" id="CP044416">
    <property type="protein sequence ID" value="QOY40375.1"/>
    <property type="molecule type" value="Genomic_DNA"/>
</dbReference>
<dbReference type="GO" id="GO:1902936">
    <property type="term" value="F:phosphatidylinositol bisphosphate binding"/>
    <property type="evidence" value="ECO:0007669"/>
    <property type="project" value="TreeGrafter"/>
</dbReference>
<dbReference type="VEuPathDB" id="CryptoDB:CPATCC_0006360"/>
<protein>
    <recommendedName>
        <fullName evidence="1">CRAL-TRIO domain-containing protein</fullName>
    </recommendedName>
</protein>
<gene>
    <name evidence="2" type="ORF">CPATCC_003213</name>
</gene>
<dbReference type="SMART" id="SM00516">
    <property type="entry name" value="SEC14"/>
    <property type="match status" value="1"/>
</dbReference>
<evidence type="ECO:0000313" key="3">
    <source>
        <dbReference type="Proteomes" id="UP000593906"/>
    </source>
</evidence>
<dbReference type="PROSITE" id="PS50191">
    <property type="entry name" value="CRAL_TRIO"/>
    <property type="match status" value="1"/>
</dbReference>
<dbReference type="Proteomes" id="UP000593906">
    <property type="component" value="Chromosome 7"/>
</dbReference>
<evidence type="ECO:0000259" key="1">
    <source>
        <dbReference type="PROSITE" id="PS50191"/>
    </source>
</evidence>
<dbReference type="Gene3D" id="3.40.525.10">
    <property type="entry name" value="CRAL-TRIO lipid binding domain"/>
    <property type="match status" value="1"/>
</dbReference>
<dbReference type="PANTHER" id="PTHR10174:SF208">
    <property type="entry name" value="CRAL-TRIO DOMAIN-CONTAINING PROTEIN DDB_G0278031"/>
    <property type="match status" value="1"/>
</dbReference>
<dbReference type="InterPro" id="IPR001251">
    <property type="entry name" value="CRAL-TRIO_dom"/>
</dbReference>
<reference evidence="2 3" key="1">
    <citation type="submission" date="2019-09" db="EMBL/GenBank/DDBJ databases">
        <title>Consistent, comparative and evidence-based genome assembly and annotation for Cryptosporidium parvum, C. hominis and C. tyzzeri.</title>
        <authorList>
            <person name="Baptista R.P."/>
            <person name="Li Y."/>
            <person name="Sateriale A."/>
            <person name="Ansell B."/>
            <person name="Jex A."/>
            <person name="Sanders M."/>
            <person name="Brooks K."/>
            <person name="Tracey A."/>
            <person name="Berriman M."/>
            <person name="Striepen B."/>
            <person name="Cotton J.A."/>
            <person name="Kissinger J.C."/>
        </authorList>
    </citation>
    <scope>NUCLEOTIDE SEQUENCE [LARGE SCALE GENOMIC DNA]</scope>
    <source>
        <strain evidence="2 3">IOWA-ATCC</strain>
    </source>
</reference>
<dbReference type="InterPro" id="IPR036865">
    <property type="entry name" value="CRAL-TRIO_dom_sf"/>
</dbReference>
<dbReference type="PANTHER" id="PTHR10174">
    <property type="entry name" value="ALPHA-TOCOPHEROL TRANSFER PROTEIN-RELATED"/>
    <property type="match status" value="1"/>
</dbReference>
<sequence>MSGIKKSMIDEFEFNSSPLYGEDLSDQIYNYSYEEERDKHSNNTTSTREKNENVNLHIQKGGIRTKTVKEVKQLRNMSEKLQRYSYKFSPIDNTVDRELTRSSWTREEIALFCLRSMNNNVKKAIKSYKCFTTMMCKFNSKNGNEIDIYNPTILSQLRSGKVVIFDKLDLHGRILVIVNLHHHDPRLQTVDDLILLFVFVLELIMIENPHDYAAERNGISVLINASKIGFGDFRIEYCTRIIQLLKKNFPIKMGQVLIFKPNRLIKLSIKLALLTKKKIKRKIQIINKVFEPLDSITDFDALSHFIDRKYIPEEFGGNHYFDFNNFWELKYQGHMLAELFQKRGASIKIQEPTKMLTNEKIKNDSKDKGKKKKKKDCKVSSINEKDRLILSNFYYSKTSFDIN</sequence>
<dbReference type="SUPFAM" id="SSF52087">
    <property type="entry name" value="CRAL/TRIO domain"/>
    <property type="match status" value="1"/>
</dbReference>
<accession>A0A7S7REE8</accession>
<dbReference type="OMA" id="IMINLHY"/>
<organism evidence="2 3">
    <name type="scientific">Cryptosporidium parvum</name>
    <dbReference type="NCBI Taxonomy" id="5807"/>
    <lineage>
        <taxon>Eukaryota</taxon>
        <taxon>Sar</taxon>
        <taxon>Alveolata</taxon>
        <taxon>Apicomplexa</taxon>
        <taxon>Conoidasida</taxon>
        <taxon>Coccidia</taxon>
        <taxon>Eucoccidiorida</taxon>
        <taxon>Eimeriorina</taxon>
        <taxon>Cryptosporidiidae</taxon>
        <taxon>Cryptosporidium</taxon>
    </lineage>
</organism>
<evidence type="ECO:0000313" key="2">
    <source>
        <dbReference type="EMBL" id="QOY40375.1"/>
    </source>
</evidence>
<dbReference type="Pfam" id="PF00650">
    <property type="entry name" value="CRAL_TRIO"/>
    <property type="match status" value="1"/>
</dbReference>
<dbReference type="AlphaFoldDB" id="A0A7S7REE8"/>